<evidence type="ECO:0000256" key="3">
    <source>
        <dbReference type="ARBA" id="ARBA00022475"/>
    </source>
</evidence>
<dbReference type="AlphaFoldDB" id="A0A9E7FKZ6"/>
<dbReference type="GO" id="GO:0030247">
    <property type="term" value="F:polysaccharide binding"/>
    <property type="evidence" value="ECO:0007669"/>
    <property type="project" value="InterPro"/>
</dbReference>
<comment type="catalytic activity">
    <reaction evidence="17">
        <text>L-seryl-[protein] + ATP = O-phospho-L-seryl-[protein] + ADP + H(+)</text>
        <dbReference type="Rhea" id="RHEA:17989"/>
        <dbReference type="Rhea" id="RHEA-COMP:9863"/>
        <dbReference type="Rhea" id="RHEA-COMP:11604"/>
        <dbReference type="ChEBI" id="CHEBI:15378"/>
        <dbReference type="ChEBI" id="CHEBI:29999"/>
        <dbReference type="ChEBI" id="CHEBI:30616"/>
        <dbReference type="ChEBI" id="CHEBI:83421"/>
        <dbReference type="ChEBI" id="CHEBI:456216"/>
        <dbReference type="EC" id="2.7.11.1"/>
    </reaction>
</comment>
<evidence type="ECO:0000256" key="15">
    <source>
        <dbReference type="ARBA" id="ARBA00023180"/>
    </source>
</evidence>
<dbReference type="InterPro" id="IPR032872">
    <property type="entry name" value="WAK_assoc_C"/>
</dbReference>
<evidence type="ECO:0000256" key="17">
    <source>
        <dbReference type="ARBA" id="ARBA00048679"/>
    </source>
</evidence>
<keyword evidence="24" id="KW-1185">Reference proteome</keyword>
<comment type="subcellular location">
    <subcellularLocation>
        <location evidence="1">Cell membrane</location>
        <topology evidence="1">Single-pass type I membrane protein</topology>
    </subcellularLocation>
</comment>
<dbReference type="PROSITE" id="PS00107">
    <property type="entry name" value="PROTEIN_KINASE_ATP"/>
    <property type="match status" value="1"/>
</dbReference>
<reference evidence="23" key="1">
    <citation type="submission" date="2022-05" db="EMBL/GenBank/DDBJ databases">
        <title>The Musa troglodytarum L. genome provides insights into the mechanism of non-climacteric behaviour and enrichment of carotenoids.</title>
        <authorList>
            <person name="Wang J."/>
        </authorList>
    </citation>
    <scope>NUCLEOTIDE SEQUENCE</scope>
    <source>
        <tissue evidence="23">Leaf</tissue>
    </source>
</reference>
<keyword evidence="15" id="KW-0325">Glycoprotein</keyword>
<dbReference type="InterPro" id="IPR008271">
    <property type="entry name" value="Ser/Thr_kinase_AS"/>
</dbReference>
<keyword evidence="4" id="KW-0723">Serine/threonine-protein kinase</keyword>
<dbReference type="InterPro" id="IPR025287">
    <property type="entry name" value="WAK_GUB"/>
</dbReference>
<gene>
    <name evidence="23" type="ORF">MUK42_31301</name>
</gene>
<dbReference type="GO" id="GO:0005524">
    <property type="term" value="F:ATP binding"/>
    <property type="evidence" value="ECO:0007669"/>
    <property type="project" value="UniProtKB-UniRule"/>
</dbReference>
<evidence type="ECO:0000256" key="1">
    <source>
        <dbReference type="ARBA" id="ARBA00004251"/>
    </source>
</evidence>
<dbReference type="EC" id="2.7.11.1" evidence="2"/>
<keyword evidence="11 18" id="KW-0067">ATP-binding</keyword>
<keyword evidence="5" id="KW-0597">Phosphoprotein</keyword>
<dbReference type="Gene3D" id="3.30.200.20">
    <property type="entry name" value="Phosphorylase Kinase, domain 1"/>
    <property type="match status" value="1"/>
</dbReference>
<dbReference type="Pfam" id="PF14380">
    <property type="entry name" value="WAK_assoc"/>
    <property type="match status" value="1"/>
</dbReference>
<dbReference type="PANTHER" id="PTHR46008">
    <property type="entry name" value="LEAF RUST 10 DISEASE-RESISTANCE LOCUS RECEPTOR-LIKE PROTEIN KINASE-LIKE 1.4"/>
    <property type="match status" value="1"/>
</dbReference>
<evidence type="ECO:0000256" key="14">
    <source>
        <dbReference type="ARBA" id="ARBA00023170"/>
    </source>
</evidence>
<keyword evidence="8 21" id="KW-0732">Signal</keyword>
<feature type="domain" description="Protein kinase" evidence="22">
    <location>
        <begin position="356"/>
        <end position="633"/>
    </location>
</feature>
<dbReference type="CDD" id="cd14066">
    <property type="entry name" value="STKc_IRAK"/>
    <property type="match status" value="1"/>
</dbReference>
<evidence type="ECO:0000256" key="12">
    <source>
        <dbReference type="ARBA" id="ARBA00022989"/>
    </source>
</evidence>
<dbReference type="PROSITE" id="PS00108">
    <property type="entry name" value="PROTEIN_KINASE_ST"/>
    <property type="match status" value="1"/>
</dbReference>
<evidence type="ECO:0000256" key="19">
    <source>
        <dbReference type="SAM" id="MobiDB-lite"/>
    </source>
</evidence>
<dbReference type="Pfam" id="PF13947">
    <property type="entry name" value="GUB_WAK_bind"/>
    <property type="match status" value="1"/>
</dbReference>
<feature type="region of interest" description="Disordered" evidence="19">
    <location>
        <begin position="637"/>
        <end position="662"/>
    </location>
</feature>
<evidence type="ECO:0000256" key="18">
    <source>
        <dbReference type="PROSITE-ProRule" id="PRU10141"/>
    </source>
</evidence>
<dbReference type="FunFam" id="3.30.200.20:FF:000214">
    <property type="entry name" value="WAK1-OsWAK receptor-like cytoplasmic kinase (OsWAK-RLCK)"/>
    <property type="match status" value="1"/>
</dbReference>
<dbReference type="SMART" id="SM00220">
    <property type="entry name" value="S_TKc"/>
    <property type="match status" value="1"/>
</dbReference>
<dbReference type="PANTHER" id="PTHR46008:SF2">
    <property type="entry name" value="LEAF RUST 10 DISEASE-RESISTANCE LOCUS RECEPTOR-LIKE PROTEIN KINASE-LIKE 1.4"/>
    <property type="match status" value="1"/>
</dbReference>
<dbReference type="InterPro" id="IPR011009">
    <property type="entry name" value="Kinase-like_dom_sf"/>
</dbReference>
<keyword evidence="6" id="KW-0808">Transferase</keyword>
<evidence type="ECO:0000256" key="13">
    <source>
        <dbReference type="ARBA" id="ARBA00023136"/>
    </source>
</evidence>
<evidence type="ECO:0000313" key="24">
    <source>
        <dbReference type="Proteomes" id="UP001055439"/>
    </source>
</evidence>
<feature type="region of interest" description="Disordered" evidence="19">
    <location>
        <begin position="307"/>
        <end position="337"/>
    </location>
</feature>
<keyword evidence="14" id="KW-0675">Receptor</keyword>
<keyword evidence="3" id="KW-1003">Cell membrane</keyword>
<organism evidence="23 24">
    <name type="scientific">Musa troglodytarum</name>
    <name type="common">fe'i banana</name>
    <dbReference type="NCBI Taxonomy" id="320322"/>
    <lineage>
        <taxon>Eukaryota</taxon>
        <taxon>Viridiplantae</taxon>
        <taxon>Streptophyta</taxon>
        <taxon>Embryophyta</taxon>
        <taxon>Tracheophyta</taxon>
        <taxon>Spermatophyta</taxon>
        <taxon>Magnoliopsida</taxon>
        <taxon>Liliopsida</taxon>
        <taxon>Zingiberales</taxon>
        <taxon>Musaceae</taxon>
        <taxon>Musa</taxon>
    </lineage>
</organism>
<evidence type="ECO:0000256" key="2">
    <source>
        <dbReference type="ARBA" id="ARBA00012513"/>
    </source>
</evidence>
<dbReference type="InterPro" id="IPR000719">
    <property type="entry name" value="Prot_kinase_dom"/>
</dbReference>
<evidence type="ECO:0000313" key="23">
    <source>
        <dbReference type="EMBL" id="URD98194.1"/>
    </source>
</evidence>
<evidence type="ECO:0000256" key="9">
    <source>
        <dbReference type="ARBA" id="ARBA00022741"/>
    </source>
</evidence>
<dbReference type="InterPro" id="IPR017441">
    <property type="entry name" value="Protein_kinase_ATP_BS"/>
</dbReference>
<feature type="binding site" evidence="18">
    <location>
        <position position="384"/>
    </location>
    <ligand>
        <name>ATP</name>
        <dbReference type="ChEBI" id="CHEBI:30616"/>
    </ligand>
</feature>
<evidence type="ECO:0000256" key="16">
    <source>
        <dbReference type="ARBA" id="ARBA00047899"/>
    </source>
</evidence>
<evidence type="ECO:0000256" key="7">
    <source>
        <dbReference type="ARBA" id="ARBA00022692"/>
    </source>
</evidence>
<dbReference type="OrthoDB" id="4062651at2759"/>
<keyword evidence="12 20" id="KW-1133">Transmembrane helix</keyword>
<dbReference type="Proteomes" id="UP001055439">
    <property type="component" value="Chromosome 4"/>
</dbReference>
<evidence type="ECO:0000256" key="10">
    <source>
        <dbReference type="ARBA" id="ARBA00022777"/>
    </source>
</evidence>
<keyword evidence="10" id="KW-0418">Kinase</keyword>
<dbReference type="EMBL" id="CP097506">
    <property type="protein sequence ID" value="URD98194.1"/>
    <property type="molecule type" value="Genomic_DNA"/>
</dbReference>
<evidence type="ECO:0000259" key="22">
    <source>
        <dbReference type="PROSITE" id="PS50011"/>
    </source>
</evidence>
<dbReference type="Gene3D" id="1.10.510.10">
    <property type="entry name" value="Transferase(Phosphotransferase) domain 1"/>
    <property type="match status" value="1"/>
</dbReference>
<keyword evidence="13 20" id="KW-0472">Membrane</keyword>
<evidence type="ECO:0000256" key="8">
    <source>
        <dbReference type="ARBA" id="ARBA00022729"/>
    </source>
</evidence>
<dbReference type="GO" id="GO:0005886">
    <property type="term" value="C:plasma membrane"/>
    <property type="evidence" value="ECO:0007669"/>
    <property type="project" value="UniProtKB-SubCell"/>
</dbReference>
<feature type="transmembrane region" description="Helical" evidence="20">
    <location>
        <begin position="282"/>
        <end position="303"/>
    </location>
</feature>
<evidence type="ECO:0000256" key="4">
    <source>
        <dbReference type="ARBA" id="ARBA00022527"/>
    </source>
</evidence>
<sequence length="683" mass="75457">MPSQIRPPPSPPPRLPLPIPLLFLVPLFSIAAVGFASDYACQELSTSCGEVTNITYPFWLANDTAEPVTPCGYPDFMVICRDNYTPILSLATDNYTVTHIDLDRHIISLADADILGITDACPRVRHNHTFLTNSSLAYAPSDANLTIFFNCSDALTEHTVPCLPHAVGKKSFVLTDEMMESNSYVPRNCEAVIVAPVLKDHLNSLFEYGLANGYGDLLHEGFELSWSASTNITCRRCEQSGGRCGLNYTSSKTSVVACFCSDGRIESYNCSGNSKSKLKHGIIIGVAASVGFFFLLCAGFIYYRHKKKQGNSPSSKSLMQNLSSMSSSKDPEKGGSTHFQTHLFSYEELKEATNHFDESEELGDGGFGTVYKGKLRDGRIVAVKRLYENNYRRVEQFRNEIDILSRHRHPNLVDLYGCTSRSERELLLVYEFVQNGTVADHLHGSRASEGILTWPVRLNIAVETADALAYLHAVNPPIIHRDVKTSNILLDGCFNVKVADFGLSRLFPTDVTHISTAPQGTPGYLDPEYHQCYQLTDKSDVYSFGVVLVELISSKPAVDITRHRKDINLANMAVDRIQNGELDQLVDEGLGYQSDEAIRKMITMAAEVAFRCLQKDGEMRPPVKEVLDTLKAIQSEGSKAAKEGKDGADNGDDAGLLKNIAPMSPDSVMNRWVSRYTTPNTSE</sequence>
<keyword evidence="7 20" id="KW-0812">Transmembrane</keyword>
<feature type="compositionally biased region" description="Low complexity" evidence="19">
    <location>
        <begin position="312"/>
        <end position="328"/>
    </location>
</feature>
<proteinExistence type="predicted"/>
<feature type="chain" id="PRO_5038935370" description="non-specific serine/threonine protein kinase" evidence="21">
    <location>
        <begin position="37"/>
        <end position="683"/>
    </location>
</feature>
<evidence type="ECO:0000256" key="20">
    <source>
        <dbReference type="SAM" id="Phobius"/>
    </source>
</evidence>
<comment type="catalytic activity">
    <reaction evidence="16">
        <text>L-threonyl-[protein] + ATP = O-phospho-L-threonyl-[protein] + ADP + H(+)</text>
        <dbReference type="Rhea" id="RHEA:46608"/>
        <dbReference type="Rhea" id="RHEA-COMP:11060"/>
        <dbReference type="Rhea" id="RHEA-COMP:11605"/>
        <dbReference type="ChEBI" id="CHEBI:15378"/>
        <dbReference type="ChEBI" id="CHEBI:30013"/>
        <dbReference type="ChEBI" id="CHEBI:30616"/>
        <dbReference type="ChEBI" id="CHEBI:61977"/>
        <dbReference type="ChEBI" id="CHEBI:456216"/>
        <dbReference type="EC" id="2.7.11.1"/>
    </reaction>
</comment>
<feature type="compositionally biased region" description="Basic and acidic residues" evidence="19">
    <location>
        <begin position="639"/>
        <end position="648"/>
    </location>
</feature>
<dbReference type="GO" id="GO:0004674">
    <property type="term" value="F:protein serine/threonine kinase activity"/>
    <property type="evidence" value="ECO:0007669"/>
    <property type="project" value="UniProtKB-KW"/>
</dbReference>
<feature type="signal peptide" evidence="21">
    <location>
        <begin position="1"/>
        <end position="36"/>
    </location>
</feature>
<name>A0A9E7FKZ6_9LILI</name>
<keyword evidence="9 18" id="KW-0547">Nucleotide-binding</keyword>
<dbReference type="Pfam" id="PF00069">
    <property type="entry name" value="Pkinase"/>
    <property type="match status" value="1"/>
</dbReference>
<dbReference type="FunFam" id="1.10.510.10:FF:000161">
    <property type="entry name" value="Wall-associated receptor kinase-like 20"/>
    <property type="match status" value="1"/>
</dbReference>
<dbReference type="SUPFAM" id="SSF56112">
    <property type="entry name" value="Protein kinase-like (PK-like)"/>
    <property type="match status" value="1"/>
</dbReference>
<accession>A0A9E7FKZ6</accession>
<dbReference type="PROSITE" id="PS50011">
    <property type="entry name" value="PROTEIN_KINASE_DOM"/>
    <property type="match status" value="1"/>
</dbReference>
<evidence type="ECO:0000256" key="11">
    <source>
        <dbReference type="ARBA" id="ARBA00022840"/>
    </source>
</evidence>
<evidence type="ECO:0000256" key="6">
    <source>
        <dbReference type="ARBA" id="ARBA00022679"/>
    </source>
</evidence>
<evidence type="ECO:0000256" key="21">
    <source>
        <dbReference type="SAM" id="SignalP"/>
    </source>
</evidence>
<protein>
    <recommendedName>
        <fullName evidence="2">non-specific serine/threonine protein kinase</fullName>
        <ecNumber evidence="2">2.7.11.1</ecNumber>
    </recommendedName>
</protein>
<evidence type="ECO:0000256" key="5">
    <source>
        <dbReference type="ARBA" id="ARBA00022553"/>
    </source>
</evidence>